<sequence>MVWRCRRVCMCVIPYELIAKVRSQSLGLCPLLAFYWMNQALH</sequence>
<gene>
    <name evidence="1" type="ORF">E2C01_001355</name>
</gene>
<dbReference type="Proteomes" id="UP000324222">
    <property type="component" value="Unassembled WGS sequence"/>
</dbReference>
<accession>A0A5B7CGH7</accession>
<organism evidence="1 2">
    <name type="scientific">Portunus trituberculatus</name>
    <name type="common">Swimming crab</name>
    <name type="synonym">Neptunus trituberculatus</name>
    <dbReference type="NCBI Taxonomy" id="210409"/>
    <lineage>
        <taxon>Eukaryota</taxon>
        <taxon>Metazoa</taxon>
        <taxon>Ecdysozoa</taxon>
        <taxon>Arthropoda</taxon>
        <taxon>Crustacea</taxon>
        <taxon>Multicrustacea</taxon>
        <taxon>Malacostraca</taxon>
        <taxon>Eumalacostraca</taxon>
        <taxon>Eucarida</taxon>
        <taxon>Decapoda</taxon>
        <taxon>Pleocyemata</taxon>
        <taxon>Brachyura</taxon>
        <taxon>Eubrachyura</taxon>
        <taxon>Portunoidea</taxon>
        <taxon>Portunidae</taxon>
        <taxon>Portuninae</taxon>
        <taxon>Portunus</taxon>
    </lineage>
</organism>
<keyword evidence="2" id="KW-1185">Reference proteome</keyword>
<proteinExistence type="predicted"/>
<protein>
    <submittedName>
        <fullName evidence="1">Uncharacterized protein</fullName>
    </submittedName>
</protein>
<name>A0A5B7CGH7_PORTR</name>
<evidence type="ECO:0000313" key="2">
    <source>
        <dbReference type="Proteomes" id="UP000324222"/>
    </source>
</evidence>
<evidence type="ECO:0000313" key="1">
    <source>
        <dbReference type="EMBL" id="MPC08762.1"/>
    </source>
</evidence>
<comment type="caution">
    <text evidence="1">The sequence shown here is derived from an EMBL/GenBank/DDBJ whole genome shotgun (WGS) entry which is preliminary data.</text>
</comment>
<dbReference type="EMBL" id="VSRR010000043">
    <property type="protein sequence ID" value="MPC08762.1"/>
    <property type="molecule type" value="Genomic_DNA"/>
</dbReference>
<dbReference type="AlphaFoldDB" id="A0A5B7CGH7"/>
<reference evidence="1 2" key="1">
    <citation type="submission" date="2019-05" db="EMBL/GenBank/DDBJ databases">
        <title>Another draft genome of Portunus trituberculatus and its Hox gene families provides insights of decapod evolution.</title>
        <authorList>
            <person name="Jeong J.-H."/>
            <person name="Song I."/>
            <person name="Kim S."/>
            <person name="Choi T."/>
            <person name="Kim D."/>
            <person name="Ryu S."/>
            <person name="Kim W."/>
        </authorList>
    </citation>
    <scope>NUCLEOTIDE SEQUENCE [LARGE SCALE GENOMIC DNA]</scope>
    <source>
        <tissue evidence="1">Muscle</tissue>
    </source>
</reference>